<keyword evidence="3 5" id="KW-0378">Hydrolase</keyword>
<dbReference type="InterPro" id="IPR029045">
    <property type="entry name" value="ClpP/crotonase-like_dom_sf"/>
</dbReference>
<proteinExistence type="predicted"/>
<dbReference type="EMBL" id="JBANFI010000005">
    <property type="protein sequence ID" value="MFK7161268.1"/>
    <property type="molecule type" value="Genomic_DNA"/>
</dbReference>
<comment type="catalytic activity">
    <reaction evidence="1">
        <text>3-hydroxy-2-methylpropanoyl-CoA + H2O = 3-hydroxy-2-methylpropanoate + CoA + H(+)</text>
        <dbReference type="Rhea" id="RHEA:20888"/>
        <dbReference type="ChEBI" id="CHEBI:11805"/>
        <dbReference type="ChEBI" id="CHEBI:15377"/>
        <dbReference type="ChEBI" id="CHEBI:15378"/>
        <dbReference type="ChEBI" id="CHEBI:57287"/>
        <dbReference type="ChEBI" id="CHEBI:57340"/>
        <dbReference type="EC" id="3.1.2.4"/>
    </reaction>
</comment>
<evidence type="ECO:0000313" key="6">
    <source>
        <dbReference type="Proteomes" id="UP001621714"/>
    </source>
</evidence>
<comment type="caution">
    <text evidence="5">The sequence shown here is derived from an EMBL/GenBank/DDBJ whole genome shotgun (WGS) entry which is preliminary data.</text>
</comment>
<evidence type="ECO:0000313" key="5">
    <source>
        <dbReference type="EMBL" id="MFK7161268.1"/>
    </source>
</evidence>
<gene>
    <name evidence="5" type="ORF">V6U78_09495</name>
</gene>
<keyword evidence="6" id="KW-1185">Reference proteome</keyword>
<dbReference type="EC" id="3.1.2.4" evidence="2"/>
<dbReference type="InterPro" id="IPR045004">
    <property type="entry name" value="ECH_dom"/>
</dbReference>
<evidence type="ECO:0000256" key="3">
    <source>
        <dbReference type="ARBA" id="ARBA00022801"/>
    </source>
</evidence>
<accession>A0ABW8Q055</accession>
<organism evidence="5 6">
    <name type="scientific">Marinospirillum alkalitolerans</name>
    <dbReference type="NCBI Taxonomy" id="3123374"/>
    <lineage>
        <taxon>Bacteria</taxon>
        <taxon>Pseudomonadati</taxon>
        <taxon>Pseudomonadota</taxon>
        <taxon>Gammaproteobacteria</taxon>
        <taxon>Oceanospirillales</taxon>
        <taxon>Oceanospirillaceae</taxon>
        <taxon>Marinospirillum</taxon>
    </lineage>
</organism>
<dbReference type="InterPro" id="IPR032259">
    <property type="entry name" value="HIBYL-CoA-H"/>
</dbReference>
<dbReference type="GO" id="GO:0016787">
    <property type="term" value="F:hydrolase activity"/>
    <property type="evidence" value="ECO:0007669"/>
    <property type="project" value="UniProtKB-KW"/>
</dbReference>
<dbReference type="SUPFAM" id="SSF52096">
    <property type="entry name" value="ClpP/crotonase"/>
    <property type="match status" value="1"/>
</dbReference>
<dbReference type="CDD" id="cd06558">
    <property type="entry name" value="crotonase-like"/>
    <property type="match status" value="1"/>
</dbReference>
<dbReference type="Proteomes" id="UP001621714">
    <property type="component" value="Unassembled WGS sequence"/>
</dbReference>
<evidence type="ECO:0000256" key="1">
    <source>
        <dbReference type="ARBA" id="ARBA00001709"/>
    </source>
</evidence>
<dbReference type="PANTHER" id="PTHR43176">
    <property type="entry name" value="3-HYDROXYISOBUTYRYL-COA HYDROLASE-RELATED"/>
    <property type="match status" value="1"/>
</dbReference>
<evidence type="ECO:0000256" key="2">
    <source>
        <dbReference type="ARBA" id="ARBA00011915"/>
    </source>
</evidence>
<protein>
    <recommendedName>
        <fullName evidence="2">3-hydroxyisobutyryl-CoA hydrolase</fullName>
        <ecNumber evidence="2">3.1.2.4</ecNumber>
    </recommendedName>
</protein>
<dbReference type="Gene3D" id="3.90.226.10">
    <property type="entry name" value="2-enoyl-CoA Hydratase, Chain A, domain 1"/>
    <property type="match status" value="1"/>
</dbReference>
<dbReference type="Pfam" id="PF16113">
    <property type="entry name" value="ECH_2"/>
    <property type="match status" value="1"/>
</dbReference>
<feature type="domain" description="Enoyl-CoA hydratase/isomerase" evidence="4">
    <location>
        <begin position="20"/>
        <end position="361"/>
    </location>
</feature>
<name>A0ABW8Q055_9GAMM</name>
<dbReference type="NCBIfam" id="NF004127">
    <property type="entry name" value="PRK05617.1"/>
    <property type="match status" value="1"/>
</dbReference>
<dbReference type="PANTHER" id="PTHR43176:SF3">
    <property type="entry name" value="3-HYDROXYISOBUTYRYL-COA HYDROLASE, MITOCHONDRIAL"/>
    <property type="match status" value="1"/>
</dbReference>
<reference evidence="5 6" key="1">
    <citation type="submission" date="2024-02" db="EMBL/GenBank/DDBJ databases">
        <title>Marinospirillum sp. MEB 164 isolated from Lonar lake sediment.</title>
        <authorList>
            <person name="Joshi A."/>
            <person name="Thite S."/>
        </authorList>
    </citation>
    <scope>NUCLEOTIDE SEQUENCE [LARGE SCALE GENOMIC DNA]</scope>
    <source>
        <strain evidence="5 6">MEB164</strain>
    </source>
</reference>
<sequence>MSDQPLLLSELPLADGRVIAVACLNAPRALNALSLEMIEQLLPQMQAWAKDARVAAVWLEGAGEKAFCAGGDIVALYRSMTDYAASGDPAQLNPYAEHFFTQEYRLDYLIHTYPKPVIVWGQGIIMGGGMGLFAGASCRVVTEHSRLAMPEISIGLYPDVGGSWFLNRMPGRVGLFLGLTGAQINAADALWVGLADRFICHAFKDEVQQQLMRSDWSLPAQQVIHQVLRAQQARSESALPESPVQQNYAQIQALTDADDPVALIEQLLAAEPASPWLARALANLAAGSTSSMLLIQQQLERCRHASLKAVFQQELNLSVQAALKGELTEGIRALLIDKDKTPRWRYPSVREVEASWIDGFFVPLWPESPLKDL</sequence>
<dbReference type="RefSeq" id="WP_405339798.1">
    <property type="nucleotide sequence ID" value="NZ_JBANFI010000005.1"/>
</dbReference>
<evidence type="ECO:0000259" key="4">
    <source>
        <dbReference type="Pfam" id="PF16113"/>
    </source>
</evidence>